<comment type="caution">
    <text evidence="2">The sequence shown here is derived from an EMBL/GenBank/DDBJ whole genome shotgun (WGS) entry which is preliminary data.</text>
</comment>
<evidence type="ECO:0000313" key="3">
    <source>
        <dbReference type="Proteomes" id="UP001281614"/>
    </source>
</evidence>
<name>A0AAE0D6E9_COLKA</name>
<gene>
    <name evidence="2" type="ORF">CKAH01_05364</name>
</gene>
<reference evidence="2" key="1">
    <citation type="submission" date="2023-02" db="EMBL/GenBank/DDBJ databases">
        <title>Colletotrichum kahawae CIFC_Que2 genome sequencing and assembly.</title>
        <authorList>
            <person name="Baroncelli R."/>
        </authorList>
    </citation>
    <scope>NUCLEOTIDE SEQUENCE</scope>
    <source>
        <strain evidence="2">CIFC_Que2</strain>
    </source>
</reference>
<keyword evidence="3" id="KW-1185">Reference proteome</keyword>
<feature type="region of interest" description="Disordered" evidence="1">
    <location>
        <begin position="181"/>
        <end position="200"/>
    </location>
</feature>
<evidence type="ECO:0000313" key="2">
    <source>
        <dbReference type="EMBL" id="KAK2760678.1"/>
    </source>
</evidence>
<feature type="compositionally biased region" description="Basic and acidic residues" evidence="1">
    <location>
        <begin position="181"/>
        <end position="196"/>
    </location>
</feature>
<proteinExistence type="predicted"/>
<protein>
    <submittedName>
        <fullName evidence="2">Uncharacterized protein</fullName>
    </submittedName>
</protein>
<sequence length="397" mass="44203">MIEKAMRLRGFKFFADTPRQNLTKHLVEGGHRSLLKALHLEPNHRPFDSRPDAVASRIADITQASVTVANINGMGPADAADVMEWKYTVELYHAAWVDYTKQYPEHTRGYVAAPFKNSYGFWDLHLAMADWHKIMGGDFKVDLSKKSIDLLESHAYETALKGYSHRLDSEREILQRSAKDNFERDRKIEERDRQLEEQGPQTITAAAAPRTRTILIEPVKKDNGDPVNVQYGLAAIQGPAPLANQGDTITENTTGQSIIAAIKIMKIYINPGIQVTDQTTILDSVETTVDSTPNNADKNAKAPAIYQGRTAATAEPFVDNDLETTTDKDAAIEFKFMPTHHHDTAPVDKPDGNQCLTSVENDATTIAKKESESMNNGFNNATKSFRGDFEIIDLTDD</sequence>
<evidence type="ECO:0000256" key="1">
    <source>
        <dbReference type="SAM" id="MobiDB-lite"/>
    </source>
</evidence>
<dbReference type="Proteomes" id="UP001281614">
    <property type="component" value="Unassembled WGS sequence"/>
</dbReference>
<dbReference type="AlphaFoldDB" id="A0AAE0D6E9"/>
<dbReference type="EMBL" id="VYYT01000168">
    <property type="protein sequence ID" value="KAK2760678.1"/>
    <property type="molecule type" value="Genomic_DNA"/>
</dbReference>
<accession>A0AAE0D6E9</accession>
<organism evidence="2 3">
    <name type="scientific">Colletotrichum kahawae</name>
    <name type="common">Coffee berry disease fungus</name>
    <dbReference type="NCBI Taxonomy" id="34407"/>
    <lineage>
        <taxon>Eukaryota</taxon>
        <taxon>Fungi</taxon>
        <taxon>Dikarya</taxon>
        <taxon>Ascomycota</taxon>
        <taxon>Pezizomycotina</taxon>
        <taxon>Sordariomycetes</taxon>
        <taxon>Hypocreomycetidae</taxon>
        <taxon>Glomerellales</taxon>
        <taxon>Glomerellaceae</taxon>
        <taxon>Colletotrichum</taxon>
        <taxon>Colletotrichum gloeosporioides species complex</taxon>
    </lineage>
</organism>